<feature type="coiled-coil region" evidence="5">
    <location>
        <begin position="521"/>
        <end position="548"/>
    </location>
</feature>
<feature type="domain" description="Cyclin C-terminal" evidence="8">
    <location>
        <begin position="388"/>
        <end position="503"/>
    </location>
</feature>
<evidence type="ECO:0000256" key="3">
    <source>
        <dbReference type="ARBA" id="ARBA00023306"/>
    </source>
</evidence>
<dbReference type="OrthoDB" id="5590282at2759"/>
<feature type="compositionally biased region" description="Basic residues" evidence="6">
    <location>
        <begin position="1"/>
        <end position="14"/>
    </location>
</feature>
<keyword evidence="5" id="KW-0175">Coiled coil</keyword>
<evidence type="ECO:0000313" key="9">
    <source>
        <dbReference type="EMBL" id="CAA7268466.1"/>
    </source>
</evidence>
<dbReference type="Pfam" id="PF00134">
    <property type="entry name" value="Cyclin_N"/>
    <property type="match status" value="1"/>
</dbReference>
<feature type="region of interest" description="Disordered" evidence="6">
    <location>
        <begin position="142"/>
        <end position="172"/>
    </location>
</feature>
<dbReference type="InterPro" id="IPR013763">
    <property type="entry name" value="Cyclin-like_dom"/>
</dbReference>
<dbReference type="PANTHER" id="PTHR10177">
    <property type="entry name" value="CYCLINS"/>
    <property type="match status" value="1"/>
</dbReference>
<keyword evidence="1" id="KW-0132">Cell division</keyword>
<dbReference type="SMART" id="SM00385">
    <property type="entry name" value="CYCLIN"/>
    <property type="match status" value="2"/>
</dbReference>
<dbReference type="InterPro" id="IPR048258">
    <property type="entry name" value="Cyclins_cyclin-box"/>
</dbReference>
<dbReference type="AlphaFoldDB" id="A0A8S0WXU6"/>
<dbReference type="Proteomes" id="UP000467700">
    <property type="component" value="Unassembled WGS sequence"/>
</dbReference>
<evidence type="ECO:0000256" key="2">
    <source>
        <dbReference type="ARBA" id="ARBA00023127"/>
    </source>
</evidence>
<evidence type="ECO:0000256" key="1">
    <source>
        <dbReference type="ARBA" id="ARBA00022618"/>
    </source>
</evidence>
<dbReference type="InterPro" id="IPR006671">
    <property type="entry name" value="Cyclin_N"/>
</dbReference>
<feature type="region of interest" description="Disordered" evidence="6">
    <location>
        <begin position="89"/>
        <end position="109"/>
    </location>
</feature>
<protein>
    <submittedName>
        <fullName evidence="9">Uncharacterized protein</fullName>
    </submittedName>
</protein>
<dbReference type="CDD" id="cd20512">
    <property type="entry name" value="CYCLIN_CLBs_yeast_rpt2"/>
    <property type="match status" value="1"/>
</dbReference>
<keyword evidence="10" id="KW-1185">Reference proteome</keyword>
<sequence>MSSIPVRRRTRLVRSTKDNENANARTSRVTARAKAALGGAAPATAASSRATASTAASKAKSINVDVATKEPIGAKRKREVLVEVTGLANNNKPKSGARGLKGKDGEKEVLKDKDVVVRPKAGSVKPPSRSGRVASGISARRLVRATSESTTASRETETTVDNKPSLEHVEEEPMQIDELHLEKEVKTPREDDEEETARVFKRRHTDEKRVAHVQIQDDSQVEADTVAAALEAAEPSVQVWDDLDADDWDDPVMVSEYVADVCVYLKQIEVETLPDANYMDKQQEITWDHRGVLIDWLLQVHARFNLNQESLFLTVNVLDRFLGARPISLSKLQLVGLASFFIATKFEETYAPSIKEVAFLSDEQYTAEDILKAERYILKILEWDLRAPGPLIWLRRASKADECEVHARTIGKYLIEISLVERRLVGKVPSLISAAAIWLGRLTLGRDEWNTNLEHYTTYSEKELLPVAKIFLEYILTNPAPHESLYKKYTHKRYFRCSAFMRQWAAERWHENADINIVRDLPQLKEEIRETRELQEAEERTLARAQAAQAAKA</sequence>
<evidence type="ECO:0000256" key="5">
    <source>
        <dbReference type="SAM" id="Coils"/>
    </source>
</evidence>
<dbReference type="GO" id="GO:0016538">
    <property type="term" value="F:cyclin-dependent protein serine/threonine kinase regulator activity"/>
    <property type="evidence" value="ECO:0007669"/>
    <property type="project" value="InterPro"/>
</dbReference>
<feature type="compositionally biased region" description="Low complexity" evidence="6">
    <location>
        <begin position="30"/>
        <end position="61"/>
    </location>
</feature>
<keyword evidence="3" id="KW-0131">Cell cycle</keyword>
<dbReference type="Pfam" id="PF02984">
    <property type="entry name" value="Cyclin_C"/>
    <property type="match status" value="1"/>
</dbReference>
<dbReference type="EMBL" id="CACVBS010000068">
    <property type="protein sequence ID" value="CAA7268466.1"/>
    <property type="molecule type" value="Genomic_DNA"/>
</dbReference>
<evidence type="ECO:0000259" key="8">
    <source>
        <dbReference type="SMART" id="SM01332"/>
    </source>
</evidence>
<gene>
    <name evidence="9" type="ORF">AAE3_LOCUS10568</name>
</gene>
<dbReference type="GO" id="GO:0051301">
    <property type="term" value="P:cell division"/>
    <property type="evidence" value="ECO:0007669"/>
    <property type="project" value="UniProtKB-KW"/>
</dbReference>
<dbReference type="SUPFAM" id="SSF47954">
    <property type="entry name" value="Cyclin-like"/>
    <property type="match status" value="2"/>
</dbReference>
<proteinExistence type="inferred from homology"/>
<name>A0A8S0WXU6_CYCAE</name>
<evidence type="ECO:0000259" key="7">
    <source>
        <dbReference type="SMART" id="SM00385"/>
    </source>
</evidence>
<dbReference type="SMART" id="SM01332">
    <property type="entry name" value="Cyclin_C"/>
    <property type="match status" value="1"/>
</dbReference>
<comment type="similarity">
    <text evidence="4">Belongs to the cyclin family.</text>
</comment>
<dbReference type="InterPro" id="IPR039361">
    <property type="entry name" value="Cyclin"/>
</dbReference>
<evidence type="ECO:0000256" key="6">
    <source>
        <dbReference type="SAM" id="MobiDB-lite"/>
    </source>
</evidence>
<accession>A0A8S0WXU6</accession>
<feature type="compositionally biased region" description="Low complexity" evidence="6">
    <location>
        <begin position="144"/>
        <end position="153"/>
    </location>
</feature>
<feature type="domain" description="Cyclin-like" evidence="7">
    <location>
        <begin position="295"/>
        <end position="379"/>
    </location>
</feature>
<feature type="domain" description="Cyclin-like" evidence="7">
    <location>
        <begin position="392"/>
        <end position="473"/>
    </location>
</feature>
<dbReference type="InterPro" id="IPR036915">
    <property type="entry name" value="Cyclin-like_sf"/>
</dbReference>
<evidence type="ECO:0000256" key="4">
    <source>
        <dbReference type="RuleBase" id="RU000383"/>
    </source>
</evidence>
<organism evidence="9 10">
    <name type="scientific">Cyclocybe aegerita</name>
    <name type="common">Black poplar mushroom</name>
    <name type="synonym">Agrocybe aegerita</name>
    <dbReference type="NCBI Taxonomy" id="1973307"/>
    <lineage>
        <taxon>Eukaryota</taxon>
        <taxon>Fungi</taxon>
        <taxon>Dikarya</taxon>
        <taxon>Basidiomycota</taxon>
        <taxon>Agaricomycotina</taxon>
        <taxon>Agaricomycetes</taxon>
        <taxon>Agaricomycetidae</taxon>
        <taxon>Agaricales</taxon>
        <taxon>Agaricineae</taxon>
        <taxon>Bolbitiaceae</taxon>
        <taxon>Cyclocybe</taxon>
    </lineage>
</organism>
<reference evidence="9 10" key="1">
    <citation type="submission" date="2020-01" db="EMBL/GenBank/DDBJ databases">
        <authorList>
            <person name="Gupta K D."/>
        </authorList>
    </citation>
    <scope>NUCLEOTIDE SEQUENCE [LARGE SCALE GENOMIC DNA]</scope>
</reference>
<dbReference type="FunFam" id="1.10.472.10:FF:000001">
    <property type="entry name" value="G2/mitotic-specific cyclin"/>
    <property type="match status" value="1"/>
</dbReference>
<keyword evidence="2 4" id="KW-0195">Cyclin</keyword>
<dbReference type="InterPro" id="IPR004367">
    <property type="entry name" value="Cyclin_C-dom"/>
</dbReference>
<dbReference type="Gene3D" id="1.10.472.10">
    <property type="entry name" value="Cyclin-like"/>
    <property type="match status" value="2"/>
</dbReference>
<dbReference type="PROSITE" id="PS00292">
    <property type="entry name" value="CYCLINS"/>
    <property type="match status" value="1"/>
</dbReference>
<comment type="caution">
    <text evidence="9">The sequence shown here is derived from an EMBL/GenBank/DDBJ whole genome shotgun (WGS) entry which is preliminary data.</text>
</comment>
<feature type="region of interest" description="Disordered" evidence="6">
    <location>
        <begin position="1"/>
        <end position="61"/>
    </location>
</feature>
<dbReference type="GO" id="GO:0044772">
    <property type="term" value="P:mitotic cell cycle phase transition"/>
    <property type="evidence" value="ECO:0007669"/>
    <property type="project" value="InterPro"/>
</dbReference>
<evidence type="ECO:0000313" key="10">
    <source>
        <dbReference type="Proteomes" id="UP000467700"/>
    </source>
</evidence>